<proteinExistence type="predicted"/>
<gene>
    <name evidence="5" type="ordered locus">Sterm_1355</name>
</gene>
<keyword evidence="1" id="KW-0805">Transcription regulation</keyword>
<dbReference type="InterPro" id="IPR014710">
    <property type="entry name" value="RmlC-like_jellyroll"/>
</dbReference>
<reference evidence="6" key="1">
    <citation type="submission" date="2009-09" db="EMBL/GenBank/DDBJ databases">
        <title>The complete chromosome of Sebaldella termitidis ATCC 33386.</title>
        <authorList>
            <consortium name="US DOE Joint Genome Institute (JGI-PGF)"/>
            <person name="Lucas S."/>
            <person name="Copeland A."/>
            <person name="Lapidus A."/>
            <person name="Glavina del Rio T."/>
            <person name="Dalin E."/>
            <person name="Tice H."/>
            <person name="Bruce D."/>
            <person name="Goodwin L."/>
            <person name="Pitluck S."/>
            <person name="Kyrpides N."/>
            <person name="Mavromatis K."/>
            <person name="Ivanova N."/>
            <person name="Mikhailova N."/>
            <person name="Sims D."/>
            <person name="Meincke L."/>
            <person name="Brettin T."/>
            <person name="Detter J.C."/>
            <person name="Han C."/>
            <person name="Larimer F."/>
            <person name="Land M."/>
            <person name="Hauser L."/>
            <person name="Markowitz V."/>
            <person name="Cheng J.F."/>
            <person name="Hugenholtz P."/>
            <person name="Woyke T."/>
            <person name="Wu D."/>
            <person name="Eisen J.A."/>
        </authorList>
    </citation>
    <scope>NUCLEOTIDE SEQUENCE [LARGE SCALE GENOMIC DNA]</scope>
    <source>
        <strain evidence="6">ATCC 33386 / NCTC 11300</strain>
    </source>
</reference>
<dbReference type="PANTHER" id="PTHR43280:SF2">
    <property type="entry name" value="HTH-TYPE TRANSCRIPTIONAL REGULATOR EXSA"/>
    <property type="match status" value="1"/>
</dbReference>
<dbReference type="STRING" id="526218.Sterm_1355"/>
<dbReference type="AlphaFoldDB" id="D1AHI6"/>
<dbReference type="eggNOG" id="COG2207">
    <property type="taxonomic scope" value="Bacteria"/>
</dbReference>
<keyword evidence="3" id="KW-0804">Transcription</keyword>
<organism evidence="5 6">
    <name type="scientific">Sebaldella termitidis (strain ATCC 33386 / NCTC 11300)</name>
    <dbReference type="NCBI Taxonomy" id="526218"/>
    <lineage>
        <taxon>Bacteria</taxon>
        <taxon>Fusobacteriati</taxon>
        <taxon>Fusobacteriota</taxon>
        <taxon>Fusobacteriia</taxon>
        <taxon>Fusobacteriales</taxon>
        <taxon>Leptotrichiaceae</taxon>
        <taxon>Sebaldella</taxon>
    </lineage>
</organism>
<dbReference type="KEGG" id="str:Sterm_1355"/>
<evidence type="ECO:0000313" key="6">
    <source>
        <dbReference type="Proteomes" id="UP000000845"/>
    </source>
</evidence>
<keyword evidence="2" id="KW-0238">DNA-binding</keyword>
<dbReference type="Gene3D" id="2.60.120.10">
    <property type="entry name" value="Jelly Rolls"/>
    <property type="match status" value="1"/>
</dbReference>
<dbReference type="PANTHER" id="PTHR43280">
    <property type="entry name" value="ARAC-FAMILY TRANSCRIPTIONAL REGULATOR"/>
    <property type="match status" value="1"/>
</dbReference>
<feature type="domain" description="HTH araC/xylS-type" evidence="4">
    <location>
        <begin position="199"/>
        <end position="297"/>
    </location>
</feature>
<dbReference type="HOGENOM" id="CLU_000445_88_3_0"/>
<dbReference type="InterPro" id="IPR018060">
    <property type="entry name" value="HTH_AraC"/>
</dbReference>
<dbReference type="Pfam" id="PF12833">
    <property type="entry name" value="HTH_18"/>
    <property type="match status" value="1"/>
</dbReference>
<evidence type="ECO:0000313" key="5">
    <source>
        <dbReference type="EMBL" id="ACZ08220.1"/>
    </source>
</evidence>
<evidence type="ECO:0000256" key="2">
    <source>
        <dbReference type="ARBA" id="ARBA00023125"/>
    </source>
</evidence>
<name>D1AHI6_SEBTE</name>
<evidence type="ECO:0000256" key="3">
    <source>
        <dbReference type="ARBA" id="ARBA00023163"/>
    </source>
</evidence>
<accession>D1AHI6</accession>
<reference evidence="5 6" key="2">
    <citation type="journal article" date="2010" name="Stand. Genomic Sci.">
        <title>Complete genome sequence of Sebaldella termitidis type strain (NCTC 11300).</title>
        <authorList>
            <person name="Harmon-Smith M."/>
            <person name="Celia L."/>
            <person name="Chertkov O."/>
            <person name="Lapidus A."/>
            <person name="Copeland A."/>
            <person name="Glavina Del Rio T."/>
            <person name="Nolan M."/>
            <person name="Lucas S."/>
            <person name="Tice H."/>
            <person name="Cheng J.F."/>
            <person name="Han C."/>
            <person name="Detter J.C."/>
            <person name="Bruce D."/>
            <person name="Goodwin L."/>
            <person name="Pitluck S."/>
            <person name="Pati A."/>
            <person name="Liolios K."/>
            <person name="Ivanova N."/>
            <person name="Mavromatis K."/>
            <person name="Mikhailova N."/>
            <person name="Chen A."/>
            <person name="Palaniappan K."/>
            <person name="Land M."/>
            <person name="Hauser L."/>
            <person name="Chang Y.J."/>
            <person name="Jeffries C.D."/>
            <person name="Brettin T."/>
            <person name="Goker M."/>
            <person name="Beck B."/>
            <person name="Bristow J."/>
            <person name="Eisen J.A."/>
            <person name="Markowitz V."/>
            <person name="Hugenholtz P."/>
            <person name="Kyrpides N.C."/>
            <person name="Klenk H.P."/>
            <person name="Chen F."/>
        </authorList>
    </citation>
    <scope>NUCLEOTIDE SEQUENCE [LARGE SCALE GENOMIC DNA]</scope>
    <source>
        <strain evidence="6">ATCC 33386 / NCTC 11300</strain>
    </source>
</reference>
<dbReference type="InterPro" id="IPR011051">
    <property type="entry name" value="RmlC_Cupin_sf"/>
</dbReference>
<dbReference type="eggNOG" id="COG1917">
    <property type="taxonomic scope" value="Bacteria"/>
</dbReference>
<dbReference type="EMBL" id="CP001739">
    <property type="protein sequence ID" value="ACZ08220.1"/>
    <property type="molecule type" value="Genomic_DNA"/>
</dbReference>
<dbReference type="PROSITE" id="PS01124">
    <property type="entry name" value="HTH_ARAC_FAMILY_2"/>
    <property type="match status" value="1"/>
</dbReference>
<dbReference type="InterPro" id="IPR018062">
    <property type="entry name" value="HTH_AraC-typ_CS"/>
</dbReference>
<dbReference type="InterPro" id="IPR009057">
    <property type="entry name" value="Homeodomain-like_sf"/>
</dbReference>
<keyword evidence="6" id="KW-1185">Reference proteome</keyword>
<dbReference type="PRINTS" id="PR00032">
    <property type="entry name" value="HTHARAC"/>
</dbReference>
<dbReference type="SUPFAM" id="SSF51182">
    <property type="entry name" value="RmlC-like cupins"/>
    <property type="match status" value="1"/>
</dbReference>
<dbReference type="Gene3D" id="1.10.10.60">
    <property type="entry name" value="Homeodomain-like"/>
    <property type="match status" value="2"/>
</dbReference>
<dbReference type="GO" id="GO:0043565">
    <property type="term" value="F:sequence-specific DNA binding"/>
    <property type="evidence" value="ECO:0007669"/>
    <property type="project" value="InterPro"/>
</dbReference>
<evidence type="ECO:0000256" key="1">
    <source>
        <dbReference type="ARBA" id="ARBA00023015"/>
    </source>
</evidence>
<evidence type="ECO:0000259" key="4">
    <source>
        <dbReference type="PROSITE" id="PS01124"/>
    </source>
</evidence>
<dbReference type="RefSeq" id="WP_012860816.1">
    <property type="nucleotide sequence ID" value="NC_013517.1"/>
</dbReference>
<sequence>MKNICSVKFRDGSKEELLPGLTPDFPYIASFVELDKHAGRFVPWHWHKEVELFYIRSGVLEYYTPEKKIVFPAGSGGIINSNVLHMTKTQEKVNNTVQLLHIFDTSFIGGQSGSKIEQKFIIPFITAPQIEALAFYPDNPEHSDVLSMIRESFNIKNDSYAYELRLRSALSEIWSRLFLFSEPLLKEKGTYDKTNDELKMMMIYIYEHYMEKISVSEIANYAFISERKCFRIFHERLHTTPTEFIKNYRLQMACNMLIGSREAISSVGHACGLGSNSYFGKVFREHFGYSPAEYRQKWQNNDI</sequence>
<protein>
    <submittedName>
        <fullName evidence="5">Transcriptional regulator, AraC family</fullName>
    </submittedName>
</protein>
<dbReference type="PROSITE" id="PS00041">
    <property type="entry name" value="HTH_ARAC_FAMILY_1"/>
    <property type="match status" value="1"/>
</dbReference>
<dbReference type="SUPFAM" id="SSF46689">
    <property type="entry name" value="Homeodomain-like"/>
    <property type="match status" value="2"/>
</dbReference>
<dbReference type="Proteomes" id="UP000000845">
    <property type="component" value="Chromosome"/>
</dbReference>
<dbReference type="GO" id="GO:0003700">
    <property type="term" value="F:DNA-binding transcription factor activity"/>
    <property type="evidence" value="ECO:0007669"/>
    <property type="project" value="InterPro"/>
</dbReference>
<dbReference type="SMART" id="SM00342">
    <property type="entry name" value="HTH_ARAC"/>
    <property type="match status" value="1"/>
</dbReference>
<dbReference type="InterPro" id="IPR020449">
    <property type="entry name" value="Tscrpt_reg_AraC-type_HTH"/>
</dbReference>